<accession>Q2T1W8</accession>
<dbReference type="Proteomes" id="UP000001930">
    <property type="component" value="Chromosome I"/>
</dbReference>
<sequence length="169" mass="18404">MNNYLDIRVKSQSRVLRQRADETNFIRALPFRQIATLSLHSAIRATAGIAGQSIGCSNRNIEYTKEPQMKYPVRTLACAFALTFGAAAHAAPKLTPEQCSDYPFVHTKGPVTRAQLMNELSELESVGYDPSAGDESGYPDDIDDAQQKLMQKYQTDCVGAGGSIASNGN</sequence>
<name>Q2T1W8_BURTA</name>
<reference evidence="1 2" key="1">
    <citation type="journal article" date="2005" name="BMC Genomics">
        <title>Bacterial genome adaptation to niches: divergence of the potential virulence genes in three Burkholderia species of different survival strategies.</title>
        <authorList>
            <person name="Kim H.S."/>
            <person name="Schell M.A."/>
            <person name="Yu Y."/>
            <person name="Ulrich R.L."/>
            <person name="Sarria S.H."/>
            <person name="Nierman W.C."/>
            <person name="DeShazer D."/>
        </authorList>
    </citation>
    <scope>NUCLEOTIDE SEQUENCE [LARGE SCALE GENOMIC DNA]</scope>
    <source>
        <strain evidence="2">ATCC 700388 / DSM 13276 / CCUG 48851 / CIP 106301 / E264</strain>
    </source>
</reference>
<protein>
    <recommendedName>
        <fullName evidence="3">DUF4148 domain-containing protein</fullName>
    </recommendedName>
</protein>
<evidence type="ECO:0000313" key="2">
    <source>
        <dbReference type="Proteomes" id="UP000001930"/>
    </source>
</evidence>
<dbReference type="HOGENOM" id="CLU_1575573_0_0_4"/>
<dbReference type="AlphaFoldDB" id="Q2T1W8"/>
<keyword evidence="2" id="KW-1185">Reference proteome</keyword>
<dbReference type="EMBL" id="CP000086">
    <property type="protein sequence ID" value="ABC37953.1"/>
    <property type="molecule type" value="Genomic_DNA"/>
</dbReference>
<gene>
    <name evidence="1" type="ordered locus">BTH_I0273</name>
</gene>
<evidence type="ECO:0008006" key="3">
    <source>
        <dbReference type="Google" id="ProtNLM"/>
    </source>
</evidence>
<organism evidence="1 2">
    <name type="scientific">Burkholderia thailandensis (strain ATCC 700388 / DSM 13276 / CCUG 48851 / CIP 106301 / E264)</name>
    <dbReference type="NCBI Taxonomy" id="271848"/>
    <lineage>
        <taxon>Bacteria</taxon>
        <taxon>Pseudomonadati</taxon>
        <taxon>Pseudomonadota</taxon>
        <taxon>Betaproteobacteria</taxon>
        <taxon>Burkholderiales</taxon>
        <taxon>Burkholderiaceae</taxon>
        <taxon>Burkholderia</taxon>
        <taxon>pseudomallei group</taxon>
    </lineage>
</organism>
<dbReference type="Pfam" id="PF13663">
    <property type="entry name" value="DUF4148"/>
    <property type="match status" value="1"/>
</dbReference>
<evidence type="ECO:0000313" key="1">
    <source>
        <dbReference type="EMBL" id="ABC37953.1"/>
    </source>
</evidence>
<dbReference type="KEGG" id="bte:BTH_I0273"/>
<dbReference type="InterPro" id="IPR025421">
    <property type="entry name" value="DUF4148"/>
</dbReference>
<proteinExistence type="predicted"/>